<dbReference type="InterPro" id="IPR015943">
    <property type="entry name" value="WD40/YVTN_repeat-like_dom_sf"/>
</dbReference>
<dbReference type="SUPFAM" id="SSF110296">
    <property type="entry name" value="Oligoxyloglucan reducing end-specific cellobiohydrolase"/>
    <property type="match status" value="2"/>
</dbReference>
<feature type="signal peptide" evidence="1">
    <location>
        <begin position="1"/>
        <end position="21"/>
    </location>
</feature>
<evidence type="ECO:0000313" key="3">
    <source>
        <dbReference type="Proteomes" id="UP000027982"/>
    </source>
</evidence>
<reference evidence="2 3" key="1">
    <citation type="journal article" date="2014" name="PLoS ONE">
        <title>The first complete genome sequence of the class fimbriimonadia in the phylum armatimonadetes.</title>
        <authorList>
            <person name="Hu Z.Y."/>
            <person name="Wang Y.Z."/>
            <person name="Im W.T."/>
            <person name="Wang S.Y."/>
            <person name="Zhao G.P."/>
            <person name="Zheng H.J."/>
            <person name="Quan Z.X."/>
        </authorList>
    </citation>
    <scope>NUCLEOTIDE SEQUENCE [LARGE SCALE GENOMIC DNA]</scope>
    <source>
        <strain evidence="2">Gsoil 348</strain>
    </source>
</reference>
<evidence type="ECO:0000313" key="2">
    <source>
        <dbReference type="EMBL" id="AIE85339.1"/>
    </source>
</evidence>
<dbReference type="OrthoDB" id="9764804at2"/>
<dbReference type="RefSeq" id="WP_052547664.1">
    <property type="nucleotide sequence ID" value="NZ_CP007139.1"/>
</dbReference>
<dbReference type="eggNOG" id="COG4447">
    <property type="taxonomic scope" value="Bacteria"/>
</dbReference>
<sequence length="715" mass="77350">MSMRLCLISSILLLASASVPAQEAAARDQFEQGILKDSTIAPASGRLTAWFEVRNMPMWRNANGNAPRWKEIGPTVLKHGWGDMDNAGRSCAVAVDPTDPRILWVGAASGGIWRSDDEGKTWRPMGDDAASLSIGAIAIDPFDHNIVYAGTGEAHNSLDSFHGAGMLRSTNGGRTWDLLSSEVFLGTQFSRIVPNPKRPGFLYAATTRGTLRSLDGGATWVQILKGRATDLVVDSGNPSSLISLVSDTGTDRNGLWKSTDSGHTWRRLTEDLPKNPRTMARSQMSGCAAYPNVIYVSLFGTDGRLTGMYKTTDFGENWIRLPNAPDYGGGQAWYDNYVSASPANPNVCFVGGTSTWRTTDGGETWQDNTLSYGGGPVHPDHHYLAFSPHDPSTVYLCTDGGVFRSRNLGGVWEAVNDGLATIQFQSLDVHPWDENIAYGGTQDNGTNKYTGGLAWTNVFLGDGGTTHVNWKNPNIVYTEYVGLVILKSTNAGQDWAWNVTNGIDPKEGKLFYAPFSLDPSDPDTLVAGAERVYRSTDAAEHWTAISPKLGYRVSAVTVAPNVRSVIYAGTVTGKMWATPNTGKDWYDISAGLPGAAVTDICVDPRNARTVYVALNGWSPNRIWKSTDAGGHWTNIMDNLPPMPVQAVLLHPLHPDRVILATSVGMFISDQGGGRWQRFGAGLPNVPVYSAVANVRTGWITIGTHGRGGWRIPLAD</sequence>
<feature type="chain" id="PRO_5001654278" evidence="1">
    <location>
        <begin position="22"/>
        <end position="715"/>
    </location>
</feature>
<dbReference type="PANTHER" id="PTHR43739">
    <property type="entry name" value="XYLOGLUCANASE (EUROFUNG)"/>
    <property type="match status" value="1"/>
</dbReference>
<dbReference type="AlphaFoldDB" id="A0A068NUP5"/>
<dbReference type="PANTHER" id="PTHR43739:SF5">
    <property type="entry name" value="EXO-ALPHA-SIALIDASE"/>
    <property type="match status" value="1"/>
</dbReference>
<proteinExistence type="predicted"/>
<dbReference type="STRING" id="661478.OP10G_1971"/>
<dbReference type="Proteomes" id="UP000027982">
    <property type="component" value="Chromosome"/>
</dbReference>
<accession>A0A068NUP5</accession>
<dbReference type="GO" id="GO:0016787">
    <property type="term" value="F:hydrolase activity"/>
    <property type="evidence" value="ECO:0007669"/>
    <property type="project" value="UniProtKB-KW"/>
</dbReference>
<gene>
    <name evidence="2" type="ORF">OP10G_1971</name>
</gene>
<dbReference type="InterPro" id="IPR052025">
    <property type="entry name" value="Xyloglucanase_GH74"/>
</dbReference>
<dbReference type="GO" id="GO:0010411">
    <property type="term" value="P:xyloglucan metabolic process"/>
    <property type="evidence" value="ECO:0007669"/>
    <property type="project" value="TreeGrafter"/>
</dbReference>
<organism evidence="2 3">
    <name type="scientific">Fimbriimonas ginsengisoli Gsoil 348</name>
    <dbReference type="NCBI Taxonomy" id="661478"/>
    <lineage>
        <taxon>Bacteria</taxon>
        <taxon>Bacillati</taxon>
        <taxon>Armatimonadota</taxon>
        <taxon>Fimbriimonadia</taxon>
        <taxon>Fimbriimonadales</taxon>
        <taxon>Fimbriimonadaceae</taxon>
        <taxon>Fimbriimonas</taxon>
    </lineage>
</organism>
<keyword evidence="3" id="KW-1185">Reference proteome</keyword>
<keyword evidence="2" id="KW-0378">Hydrolase</keyword>
<name>A0A068NUP5_FIMGI</name>
<dbReference type="KEGG" id="fgi:OP10G_1971"/>
<dbReference type="EMBL" id="CP007139">
    <property type="protein sequence ID" value="AIE85339.1"/>
    <property type="molecule type" value="Genomic_DNA"/>
</dbReference>
<evidence type="ECO:0000256" key="1">
    <source>
        <dbReference type="SAM" id="SignalP"/>
    </source>
</evidence>
<protein>
    <submittedName>
        <fullName evidence="2">Glycosyl hydrolase</fullName>
    </submittedName>
</protein>
<keyword evidence="1" id="KW-0732">Signal</keyword>
<dbReference type="HOGENOM" id="CLU_004847_1_1_0"/>
<dbReference type="Gene3D" id="2.130.10.10">
    <property type="entry name" value="YVTN repeat-like/Quinoprotein amine dehydrogenase"/>
    <property type="match status" value="6"/>
</dbReference>